<accession>A0AAT9K3F8</accession>
<evidence type="ECO:0008006" key="3">
    <source>
        <dbReference type="Google" id="ProtNLM"/>
    </source>
</evidence>
<keyword evidence="1" id="KW-0732">Signal</keyword>
<feature type="signal peptide" evidence="1">
    <location>
        <begin position="1"/>
        <end position="25"/>
    </location>
</feature>
<gene>
    <name evidence="2" type="ORF">EKO22_10335</name>
</gene>
<evidence type="ECO:0000313" key="2">
    <source>
        <dbReference type="EMBL" id="QFZ92677.2"/>
    </source>
</evidence>
<feature type="chain" id="PRO_5043961398" description="Porin" evidence="1">
    <location>
        <begin position="26"/>
        <end position="356"/>
    </location>
</feature>
<evidence type="ECO:0000256" key="1">
    <source>
        <dbReference type="SAM" id="SignalP"/>
    </source>
</evidence>
<proteinExistence type="predicted"/>
<dbReference type="AlphaFoldDB" id="A0AAT9K3F8"/>
<reference evidence="2" key="1">
    <citation type="submission" date="2024-01" db="EMBL/GenBank/DDBJ databases">
        <title>Synechococcus elongatus PCC 11802, a close yet different native of Synechococcus elongatus PCC 11801.</title>
        <authorList>
            <person name="Jaiswal D."/>
            <person name="Sengupta A."/>
            <person name="Sengupta S."/>
            <person name="Pakrasi H.B."/>
            <person name="Wangikar P."/>
        </authorList>
    </citation>
    <scope>NUCLEOTIDE SEQUENCE</scope>
    <source>
        <strain evidence="2">PCC 11802</strain>
    </source>
</reference>
<dbReference type="RefSeq" id="WP_208678382.1">
    <property type="nucleotide sequence ID" value="NZ_CP034671.2"/>
</dbReference>
<name>A0AAT9K3F8_SYNEL</name>
<dbReference type="EMBL" id="CP034671">
    <property type="protein sequence ID" value="QFZ92677.2"/>
    <property type="molecule type" value="Genomic_DNA"/>
</dbReference>
<protein>
    <recommendedName>
        <fullName evidence="3">Porin</fullName>
    </recommendedName>
</protein>
<sequence length="356" mass="36943">MLKRSGLLGIGFSFGLGFVPAIATAAELAPLGSAADLQASEATTVEAAEQPLSTEPILQAQADPASPADAAITEAAPLLPVPPVRLFNLETANQLPAGKFDVSAGFRWFFEDSVPGSGLQVFIGDVQYGVNDKLQIGFGGFYFDDSLAEPIAGGVGGTFNGQLFGPGLRLGSIGPSAKYQVYKSEDWAISVAGSLELLRVFRNSTPGLFGQGGEFDSLTLAGALQVPITYTVSPEFQLTLNPGVSFFPESVGGGGDFYGTYFNIGAGFNFQPVRYVGIFSDINVPLGPGGNAVQASTGAIEKAVVWSSGLRINPVPELSLDFYATNAFGTTLATRSLAFIPGSSQVALGTAVTVRF</sequence>
<organism evidence="2">
    <name type="scientific">Synechococcus elongatus PCC 11802</name>
    <dbReference type="NCBI Taxonomy" id="2283154"/>
    <lineage>
        <taxon>Bacteria</taxon>
        <taxon>Bacillati</taxon>
        <taxon>Cyanobacteriota</taxon>
        <taxon>Cyanophyceae</taxon>
        <taxon>Synechococcales</taxon>
        <taxon>Synechococcaceae</taxon>
        <taxon>Synechococcus</taxon>
    </lineage>
</organism>